<evidence type="ECO:0000256" key="2">
    <source>
        <dbReference type="ARBA" id="ARBA00022475"/>
    </source>
</evidence>
<organism evidence="8 9">
    <name type="scientific">Rhodocytophaga rosea</name>
    <dbReference type="NCBI Taxonomy" id="2704465"/>
    <lineage>
        <taxon>Bacteria</taxon>
        <taxon>Pseudomonadati</taxon>
        <taxon>Bacteroidota</taxon>
        <taxon>Cytophagia</taxon>
        <taxon>Cytophagales</taxon>
        <taxon>Rhodocytophagaceae</taxon>
        <taxon>Rhodocytophaga</taxon>
    </lineage>
</organism>
<evidence type="ECO:0000256" key="5">
    <source>
        <dbReference type="ARBA" id="ARBA00023136"/>
    </source>
</evidence>
<dbReference type="PROSITE" id="PS51257">
    <property type="entry name" value="PROKAR_LIPOPROTEIN"/>
    <property type="match status" value="1"/>
</dbReference>
<feature type="transmembrane region" description="Helical" evidence="6">
    <location>
        <begin position="70"/>
        <end position="90"/>
    </location>
</feature>
<gene>
    <name evidence="8" type="ORF">GXP67_00150</name>
</gene>
<dbReference type="InterPro" id="IPR050250">
    <property type="entry name" value="Macrolide_Exporter_MacB"/>
</dbReference>
<feature type="transmembrane region" description="Helical" evidence="6">
    <location>
        <begin position="102"/>
        <end position="122"/>
    </location>
</feature>
<dbReference type="RefSeq" id="WP_162441284.1">
    <property type="nucleotide sequence ID" value="NZ_CP048222.1"/>
</dbReference>
<accession>A0A6C0GB91</accession>
<evidence type="ECO:0000256" key="1">
    <source>
        <dbReference type="ARBA" id="ARBA00004651"/>
    </source>
</evidence>
<keyword evidence="4 6" id="KW-1133">Transmembrane helix</keyword>
<evidence type="ECO:0000259" key="7">
    <source>
        <dbReference type="Pfam" id="PF02687"/>
    </source>
</evidence>
<keyword evidence="2" id="KW-1003">Cell membrane</keyword>
<dbReference type="EMBL" id="CP048222">
    <property type="protein sequence ID" value="QHT65196.1"/>
    <property type="molecule type" value="Genomic_DNA"/>
</dbReference>
<dbReference type="GO" id="GO:0005886">
    <property type="term" value="C:plasma membrane"/>
    <property type="evidence" value="ECO:0007669"/>
    <property type="project" value="UniProtKB-SubCell"/>
</dbReference>
<dbReference type="GO" id="GO:0022857">
    <property type="term" value="F:transmembrane transporter activity"/>
    <property type="evidence" value="ECO:0007669"/>
    <property type="project" value="TreeGrafter"/>
</dbReference>
<feature type="transmembrane region" description="Helical" evidence="6">
    <location>
        <begin position="18"/>
        <end position="40"/>
    </location>
</feature>
<dbReference type="AlphaFoldDB" id="A0A6C0GB91"/>
<name>A0A6C0GB91_9BACT</name>
<evidence type="ECO:0000313" key="8">
    <source>
        <dbReference type="EMBL" id="QHT65196.1"/>
    </source>
</evidence>
<keyword evidence="5 6" id="KW-0472">Membrane</keyword>
<evidence type="ECO:0000256" key="3">
    <source>
        <dbReference type="ARBA" id="ARBA00022692"/>
    </source>
</evidence>
<evidence type="ECO:0000256" key="4">
    <source>
        <dbReference type="ARBA" id="ARBA00022989"/>
    </source>
</evidence>
<feature type="domain" description="ABC3 transporter permease C-terminal" evidence="7">
    <location>
        <begin position="22"/>
        <end position="132"/>
    </location>
</feature>
<dbReference type="InterPro" id="IPR003838">
    <property type="entry name" value="ABC3_permease_C"/>
</dbReference>
<keyword evidence="9" id="KW-1185">Reference proteome</keyword>
<dbReference type="Proteomes" id="UP000480178">
    <property type="component" value="Chromosome"/>
</dbReference>
<reference evidence="8 9" key="1">
    <citation type="submission" date="2020-01" db="EMBL/GenBank/DDBJ databases">
        <authorList>
            <person name="Kim M.K."/>
        </authorList>
    </citation>
    <scope>NUCLEOTIDE SEQUENCE [LARGE SCALE GENOMIC DNA]</scope>
    <source>
        <strain evidence="8 9">172606-1</strain>
    </source>
</reference>
<dbReference type="PANTHER" id="PTHR30572">
    <property type="entry name" value="MEMBRANE COMPONENT OF TRANSPORTER-RELATED"/>
    <property type="match status" value="1"/>
</dbReference>
<evidence type="ECO:0000256" key="6">
    <source>
        <dbReference type="SAM" id="Phobius"/>
    </source>
</evidence>
<keyword evidence="3 6" id="KW-0812">Transmembrane</keyword>
<sequence length="141" mass="15158">MDESIAKFYEAEGLSAKLVSTATGIAILISCLGLFGLAAYTPQTRTKEIGIRKVLGASLSGIVALLSKDFLRLVLLATIIAWPLACWGANKWLEGFAYQIDISPWLFMGSGLVTLFIALLTVSYQSMKAALANPVNSLRSE</sequence>
<dbReference type="Pfam" id="PF02687">
    <property type="entry name" value="FtsX"/>
    <property type="match status" value="1"/>
</dbReference>
<evidence type="ECO:0000313" key="9">
    <source>
        <dbReference type="Proteomes" id="UP000480178"/>
    </source>
</evidence>
<comment type="subcellular location">
    <subcellularLocation>
        <location evidence="1">Cell membrane</location>
        <topology evidence="1">Multi-pass membrane protein</topology>
    </subcellularLocation>
</comment>
<proteinExistence type="predicted"/>
<dbReference type="KEGG" id="rhoz:GXP67_00150"/>
<dbReference type="PANTHER" id="PTHR30572:SF18">
    <property type="entry name" value="ABC-TYPE MACROLIDE FAMILY EXPORT SYSTEM PERMEASE COMPONENT 2"/>
    <property type="match status" value="1"/>
</dbReference>
<protein>
    <recommendedName>
        <fullName evidence="7">ABC3 transporter permease C-terminal domain-containing protein</fullName>
    </recommendedName>
</protein>